<dbReference type="PANTHER" id="PTHR12428">
    <property type="entry name" value="OXA1"/>
    <property type="match status" value="1"/>
</dbReference>
<keyword evidence="6 13" id="KW-0812">Transmembrane</keyword>
<evidence type="ECO:0000313" key="17">
    <source>
        <dbReference type="EMBL" id="OVE59883.1"/>
    </source>
</evidence>
<dbReference type="NCBIfam" id="TIGR03593">
    <property type="entry name" value="yidC_nterm"/>
    <property type="match status" value="1"/>
</dbReference>
<dbReference type="Gene3D" id="2.70.98.90">
    <property type="match status" value="1"/>
</dbReference>
<dbReference type="InterPro" id="IPR038221">
    <property type="entry name" value="YidC_periplasmic_sf"/>
</dbReference>
<organism evidence="17 18">
    <name type="scientific">Chryseobacterium mucoviscidosis</name>
    <dbReference type="NCBI Taxonomy" id="1945581"/>
    <lineage>
        <taxon>Bacteria</taxon>
        <taxon>Pseudomonadati</taxon>
        <taxon>Bacteroidota</taxon>
        <taxon>Flavobacteriia</taxon>
        <taxon>Flavobacteriales</taxon>
        <taxon>Weeksellaceae</taxon>
        <taxon>Chryseobacterium group</taxon>
        <taxon>Chryseobacterium</taxon>
    </lineage>
</organism>
<evidence type="ECO:0000259" key="15">
    <source>
        <dbReference type="Pfam" id="PF02096"/>
    </source>
</evidence>
<keyword evidence="18" id="KW-1185">Reference proteome</keyword>
<feature type="transmembrane region" description="Helical" evidence="13">
    <location>
        <begin position="516"/>
        <end position="533"/>
    </location>
</feature>
<dbReference type="NCBIfam" id="TIGR03592">
    <property type="entry name" value="yidC_oxa1_cterm"/>
    <property type="match status" value="1"/>
</dbReference>
<feature type="coiled-coil region" evidence="14">
    <location>
        <begin position="32"/>
        <end position="59"/>
    </location>
</feature>
<dbReference type="GO" id="GO:0015031">
    <property type="term" value="P:protein transport"/>
    <property type="evidence" value="ECO:0007669"/>
    <property type="project" value="UniProtKB-KW"/>
</dbReference>
<dbReference type="RefSeq" id="WP_087707255.1">
    <property type="nucleotide sequence ID" value="NZ_MVAG01000084.1"/>
</dbReference>
<comment type="function">
    <text evidence="13">Required for the insertion and/or proper folding and/or complex formation of integral membrane proteins into the membrane. Involved in integration of membrane proteins that insert both dependently and independently of the Sec translocase complex, as well as at least some lipoproteins. Aids folding of multispanning membrane proteins.</text>
</comment>
<dbReference type="CDD" id="cd19961">
    <property type="entry name" value="EcYidC-like_peri"/>
    <property type="match status" value="1"/>
</dbReference>
<evidence type="ECO:0000256" key="12">
    <source>
        <dbReference type="ARBA" id="ARBA00033342"/>
    </source>
</evidence>
<evidence type="ECO:0000313" key="18">
    <source>
        <dbReference type="Proteomes" id="UP000196355"/>
    </source>
</evidence>
<comment type="subunit">
    <text evidence="13">Interacts with the Sec translocase complex via SecD. Specifically interacts with transmembrane segments of nascent integral membrane proteins during membrane integration.</text>
</comment>
<feature type="transmembrane region" description="Helical" evidence="13">
    <location>
        <begin position="539"/>
        <end position="558"/>
    </location>
</feature>
<accession>A0A202C7X7</accession>
<evidence type="ECO:0000256" key="13">
    <source>
        <dbReference type="HAMAP-Rule" id="MF_01810"/>
    </source>
</evidence>
<dbReference type="InterPro" id="IPR019998">
    <property type="entry name" value="Membr_insert_YidC"/>
</dbReference>
<evidence type="ECO:0000256" key="3">
    <source>
        <dbReference type="ARBA" id="ARBA00015325"/>
    </source>
</evidence>
<evidence type="ECO:0000259" key="16">
    <source>
        <dbReference type="Pfam" id="PF14849"/>
    </source>
</evidence>
<evidence type="ECO:0000256" key="11">
    <source>
        <dbReference type="ARBA" id="ARBA00033245"/>
    </source>
</evidence>
<evidence type="ECO:0000256" key="7">
    <source>
        <dbReference type="ARBA" id="ARBA00022927"/>
    </source>
</evidence>
<dbReference type="InterPro" id="IPR001708">
    <property type="entry name" value="YidC/ALB3/OXA1/COX18"/>
</dbReference>
<evidence type="ECO:0000256" key="6">
    <source>
        <dbReference type="ARBA" id="ARBA00022692"/>
    </source>
</evidence>
<evidence type="ECO:0000256" key="1">
    <source>
        <dbReference type="ARBA" id="ARBA00004429"/>
    </source>
</evidence>
<evidence type="ECO:0000256" key="4">
    <source>
        <dbReference type="ARBA" id="ARBA00022448"/>
    </source>
</evidence>
<evidence type="ECO:0000256" key="14">
    <source>
        <dbReference type="SAM" id="Coils"/>
    </source>
</evidence>
<keyword evidence="4 13" id="KW-0813">Transport</keyword>
<dbReference type="AlphaFoldDB" id="A0A202C7X7"/>
<feature type="domain" description="Membrane insertase YidC N-terminal" evidence="16">
    <location>
        <begin position="73"/>
        <end position="343"/>
    </location>
</feature>
<feature type="transmembrane region" description="Helical" evidence="13">
    <location>
        <begin position="476"/>
        <end position="495"/>
    </location>
</feature>
<comment type="similarity">
    <text evidence="2 13">Belongs to the OXA1/ALB3/YidC family. Type 1 subfamily.</text>
</comment>
<keyword evidence="14" id="KW-0175">Coiled coil</keyword>
<dbReference type="InterPro" id="IPR028055">
    <property type="entry name" value="YidC/Oxa/ALB_C"/>
</dbReference>
<proteinExistence type="inferred from homology"/>
<dbReference type="PRINTS" id="PR00701">
    <property type="entry name" value="60KDINNERMP"/>
</dbReference>
<dbReference type="EMBL" id="MVAG01000084">
    <property type="protein sequence ID" value="OVE59883.1"/>
    <property type="molecule type" value="Genomic_DNA"/>
</dbReference>
<evidence type="ECO:0000256" key="8">
    <source>
        <dbReference type="ARBA" id="ARBA00022989"/>
    </source>
</evidence>
<reference evidence="18" key="1">
    <citation type="submission" date="2017-02" db="EMBL/GenBank/DDBJ databases">
        <authorList>
            <person name="Tetz G."/>
            <person name="Tetz V."/>
        </authorList>
    </citation>
    <scope>NUCLEOTIDE SEQUENCE [LARGE SCALE GENOMIC DNA]</scope>
    <source>
        <strain evidence="18">VT16-26</strain>
    </source>
</reference>
<feature type="transmembrane region" description="Helical" evidence="13">
    <location>
        <begin position="425"/>
        <end position="444"/>
    </location>
</feature>
<feature type="transmembrane region" description="Helical" evidence="13">
    <location>
        <begin position="327"/>
        <end position="350"/>
    </location>
</feature>
<dbReference type="GO" id="GO:0032977">
    <property type="term" value="F:membrane insertase activity"/>
    <property type="evidence" value="ECO:0007669"/>
    <property type="project" value="InterPro"/>
</dbReference>
<dbReference type="GO" id="GO:0005886">
    <property type="term" value="C:plasma membrane"/>
    <property type="evidence" value="ECO:0007669"/>
    <property type="project" value="UniProtKB-SubCell"/>
</dbReference>
<dbReference type="Pfam" id="PF02096">
    <property type="entry name" value="60KD_IMP"/>
    <property type="match status" value="1"/>
</dbReference>
<evidence type="ECO:0000256" key="2">
    <source>
        <dbReference type="ARBA" id="ARBA00010527"/>
    </source>
</evidence>
<keyword evidence="5 13" id="KW-1003">Cell membrane</keyword>
<evidence type="ECO:0000256" key="10">
    <source>
        <dbReference type="ARBA" id="ARBA00023186"/>
    </source>
</evidence>
<dbReference type="Pfam" id="PF14849">
    <property type="entry name" value="YidC_periplas"/>
    <property type="match status" value="1"/>
</dbReference>
<dbReference type="PANTHER" id="PTHR12428:SF65">
    <property type="entry name" value="CYTOCHROME C OXIDASE ASSEMBLY PROTEIN COX18, MITOCHONDRIAL"/>
    <property type="match status" value="1"/>
</dbReference>
<sequence length="606" mass="69821">MQQNNGLDKSQIISFAVLCLVLFGFMFYFQNKQSKEDAVKAQQQKTEQAKNAVKQTQATNINPNVTPGSIQTVTLANNELKIEFNSLGGQVSKVELAKYKAYDYKTDNADLPLYLITKNNSNYGFQFKDKTGKIINTKDLVFAPVVNGNVATLTANYNGAVIQFVYSLNNNPKAELKDQYALDFKVRTQGLAKITSDNKADFIWDYSVRNLEKGRAQEQSHSEFSYAFNNYKDYDYDGRTTMTEDKETLNWIGVKQQFFASVIESKTGFTQSKGNQEAIEEGEYLKKLNYEGFVQMTGSELNQDFTWYFMPLDLPLLKTYDKNFDEILPLGWSFIGWMNRYFFMWLYSIIAGWGLSAGWVIFLMTIIVKLILSPIMYKQHKLSAMMRVIRPEIDEVNAKFKDADPMKKQQATMEVYRKAGVNQMAGCLPALVQIPIFYALFRFFPNFIDLRGKGFWFAKDLTAYDDLIKLPFKVPFLGDHLSVFALACTVVILIYTVMTSGNMQQPQQEGMPNMKVLMYIFPVTFLFFLNTSASGLSWYYFVSNAINILIILVIKYVILDEKKIHAQIQANKEKPKTEGKFQKRMREMMEKAQEQQNVQQQQRKKK</sequence>
<keyword evidence="8 13" id="KW-1133">Transmembrane helix</keyword>
<name>A0A202C7X7_9FLAO</name>
<comment type="caution">
    <text evidence="17">The sequence shown here is derived from an EMBL/GenBank/DDBJ whole genome shotgun (WGS) entry which is preliminary data.</text>
</comment>
<feature type="transmembrane region" description="Helical" evidence="13">
    <location>
        <begin position="12"/>
        <end position="29"/>
    </location>
</feature>
<comment type="subcellular location">
    <subcellularLocation>
        <location evidence="1">Cell inner membrane</location>
        <topology evidence="1">Multi-pass membrane protein</topology>
    </subcellularLocation>
    <subcellularLocation>
        <location evidence="13">Cell membrane</location>
        <topology evidence="13">Multi-pass membrane protein</topology>
    </subcellularLocation>
</comment>
<feature type="domain" description="Membrane insertase YidC/Oxa/ALB C-terminal" evidence="15">
    <location>
        <begin position="358"/>
        <end position="555"/>
    </location>
</feature>
<keyword evidence="9 13" id="KW-0472">Membrane</keyword>
<evidence type="ECO:0000256" key="5">
    <source>
        <dbReference type="ARBA" id="ARBA00022475"/>
    </source>
</evidence>
<evidence type="ECO:0000256" key="9">
    <source>
        <dbReference type="ARBA" id="ARBA00023136"/>
    </source>
</evidence>
<dbReference type="InterPro" id="IPR028053">
    <property type="entry name" value="Membr_insert_YidC_N"/>
</dbReference>
<dbReference type="HAMAP" id="MF_01810">
    <property type="entry name" value="YidC_type1"/>
    <property type="match status" value="1"/>
</dbReference>
<dbReference type="Proteomes" id="UP000196355">
    <property type="component" value="Unassembled WGS sequence"/>
</dbReference>
<gene>
    <name evidence="13" type="primary">yidC</name>
    <name evidence="17" type="ORF">B0E34_04620</name>
</gene>
<dbReference type="CDD" id="cd20070">
    <property type="entry name" value="5TM_YidC_Alb3"/>
    <property type="match status" value="1"/>
</dbReference>
<dbReference type="NCBIfam" id="NF002356">
    <property type="entry name" value="PRK01318.2-3"/>
    <property type="match status" value="1"/>
</dbReference>
<protein>
    <recommendedName>
        <fullName evidence="3 13">Membrane protein insertase YidC</fullName>
    </recommendedName>
    <alternativeName>
        <fullName evidence="12 13">Foldase YidC</fullName>
    </alternativeName>
    <alternativeName>
        <fullName evidence="11 13">Membrane integrase YidC</fullName>
    </alternativeName>
    <alternativeName>
        <fullName evidence="13">Membrane protein YidC</fullName>
    </alternativeName>
</protein>
<keyword evidence="10 13" id="KW-0143">Chaperone</keyword>
<feature type="transmembrane region" description="Helical" evidence="13">
    <location>
        <begin position="356"/>
        <end position="377"/>
    </location>
</feature>
<dbReference type="InterPro" id="IPR047196">
    <property type="entry name" value="YidC_ALB_C"/>
</dbReference>
<dbReference type="GO" id="GO:0051205">
    <property type="term" value="P:protein insertion into membrane"/>
    <property type="evidence" value="ECO:0007669"/>
    <property type="project" value="TreeGrafter"/>
</dbReference>
<keyword evidence="7 13" id="KW-0653">Protein transport</keyword>